<dbReference type="AlphaFoldDB" id="A0AA51RTV5"/>
<dbReference type="PROSITE" id="PS50887">
    <property type="entry name" value="GGDEF"/>
    <property type="match status" value="1"/>
</dbReference>
<feature type="coiled-coil region" evidence="1">
    <location>
        <begin position="273"/>
        <end position="317"/>
    </location>
</feature>
<dbReference type="Gene3D" id="3.30.70.270">
    <property type="match status" value="1"/>
</dbReference>
<reference evidence="3 4" key="1">
    <citation type="submission" date="2023-08" db="EMBL/GenBank/DDBJ databases">
        <title>Pleionea litopenaei sp. nov., isolated from stomach of juvenile Litopenaeus vannamei.</title>
        <authorList>
            <person name="Rho A.M."/>
            <person name="Hwang C.Y."/>
        </authorList>
    </citation>
    <scope>NUCLEOTIDE SEQUENCE [LARGE SCALE GENOMIC DNA]</scope>
    <source>
        <strain evidence="3 4">HL-JVS1</strain>
    </source>
</reference>
<dbReference type="InterPro" id="IPR004096">
    <property type="entry name" value="V4R"/>
</dbReference>
<name>A0AA51RTV5_9GAMM</name>
<keyword evidence="3" id="KW-0548">Nucleotidyltransferase</keyword>
<dbReference type="InterPro" id="IPR013656">
    <property type="entry name" value="PAS_4"/>
</dbReference>
<dbReference type="Pfam" id="PF08448">
    <property type="entry name" value="PAS_4"/>
    <property type="match status" value="1"/>
</dbReference>
<dbReference type="SUPFAM" id="SSF55073">
    <property type="entry name" value="Nucleotide cyclase"/>
    <property type="match status" value="1"/>
</dbReference>
<keyword evidence="4" id="KW-1185">Reference proteome</keyword>
<dbReference type="InterPro" id="IPR035965">
    <property type="entry name" value="PAS-like_dom_sf"/>
</dbReference>
<dbReference type="InterPro" id="IPR024096">
    <property type="entry name" value="NO_sig/Golgi_transp_ligand-bd"/>
</dbReference>
<dbReference type="Gene3D" id="3.30.1380.20">
    <property type="entry name" value="Trafficking protein particle complex subunit 3"/>
    <property type="match status" value="1"/>
</dbReference>
<dbReference type="PANTHER" id="PTHR44757:SF2">
    <property type="entry name" value="BIOFILM ARCHITECTURE MAINTENANCE PROTEIN MBAA"/>
    <property type="match status" value="1"/>
</dbReference>
<evidence type="ECO:0000259" key="2">
    <source>
        <dbReference type="PROSITE" id="PS50887"/>
    </source>
</evidence>
<dbReference type="NCBIfam" id="TIGR00254">
    <property type="entry name" value="GGDEF"/>
    <property type="match status" value="1"/>
</dbReference>
<dbReference type="CDD" id="cd01949">
    <property type="entry name" value="GGDEF"/>
    <property type="match status" value="1"/>
</dbReference>
<dbReference type="CDD" id="cd00130">
    <property type="entry name" value="PAS"/>
    <property type="match status" value="1"/>
</dbReference>
<dbReference type="Pfam" id="PF00990">
    <property type="entry name" value="GGDEF"/>
    <property type="match status" value="1"/>
</dbReference>
<dbReference type="InterPro" id="IPR029787">
    <property type="entry name" value="Nucleotide_cyclase"/>
</dbReference>
<accession>A0AA51RTV5</accession>
<dbReference type="RefSeq" id="WP_309202515.1">
    <property type="nucleotide sequence ID" value="NZ_CP133548.1"/>
</dbReference>
<sequence>MSTENEGKWMLKTVSVPTQFEPLFEEAEKKVHQFFEQQRQAPEEGTIEIHGSRYVLVRGAAFSVEFFQLVRKIFGSDKHLEADRFSASLLYELAHAVGQSDARNFHETMGLTDPIARLSAGPIHFSHTGWAFVDILPESQPSPDEDFFLVYKHPFSFECDAWLETDSQVEHPVCIMNAGYSSGWCQESFGIPLEAREITCRSLGDESCLFIMAQPQCIEQKINDYIDGHSELELADQQLAFNSYLGSNTSFEQHSTDEKPWHSSLHQRLLTYARNLESTQKQLSENIRLLEAEIEERKRIERELQESEVRWRELTDATFDAILVSRDSRILDWNFASTKLFNVTPEVLEKVSLIELFGEEHREKIAEAIKSGETQITSLQLLQSGKETIVDIQIHQTHYRDKPALIFAVRDVTEQTKAMQRLERLANYDALTGLPNRTRFQRIVNRSILASNFSDKHGMLFLDLDNFKAINDNFGHSAGDLLLYELSRRMSEAIRGNNTICRLGGDEFAVWIPDLECDEDAEQVARQIIHCLKTPIEIQRVSHRVTFSIGIAIYPHDGTDYATLSRHSDTAMYQAKKLGKNRFCSYSQVKR</sequence>
<dbReference type="InterPro" id="IPR000014">
    <property type="entry name" value="PAS"/>
</dbReference>
<dbReference type="InterPro" id="IPR052155">
    <property type="entry name" value="Biofilm_reg_signaling"/>
</dbReference>
<dbReference type="SUPFAM" id="SSF55785">
    <property type="entry name" value="PYP-like sensor domain (PAS domain)"/>
    <property type="match status" value="1"/>
</dbReference>
<dbReference type="GO" id="GO:0052621">
    <property type="term" value="F:diguanylate cyclase activity"/>
    <property type="evidence" value="ECO:0007669"/>
    <property type="project" value="UniProtKB-EC"/>
</dbReference>
<protein>
    <submittedName>
        <fullName evidence="3">Diguanylate cyclase</fullName>
        <ecNumber evidence="3">2.7.7.65</ecNumber>
    </submittedName>
</protein>
<dbReference type="Pfam" id="PF02830">
    <property type="entry name" value="V4R"/>
    <property type="match status" value="1"/>
</dbReference>
<dbReference type="InterPro" id="IPR000160">
    <property type="entry name" value="GGDEF_dom"/>
</dbReference>
<dbReference type="Proteomes" id="UP001239782">
    <property type="component" value="Chromosome"/>
</dbReference>
<gene>
    <name evidence="3" type="ORF">Q9312_00240</name>
</gene>
<evidence type="ECO:0000313" key="4">
    <source>
        <dbReference type="Proteomes" id="UP001239782"/>
    </source>
</evidence>
<dbReference type="KEGG" id="plei:Q9312_00240"/>
<keyword evidence="3" id="KW-0808">Transferase</keyword>
<dbReference type="SMART" id="SM00989">
    <property type="entry name" value="V4R"/>
    <property type="match status" value="1"/>
</dbReference>
<evidence type="ECO:0000256" key="1">
    <source>
        <dbReference type="SAM" id="Coils"/>
    </source>
</evidence>
<dbReference type="SUPFAM" id="SSF111126">
    <property type="entry name" value="Ligand-binding domain in the NO signalling and Golgi transport"/>
    <property type="match status" value="1"/>
</dbReference>
<dbReference type="InterPro" id="IPR043128">
    <property type="entry name" value="Rev_trsase/Diguanyl_cyclase"/>
</dbReference>
<feature type="domain" description="GGDEF" evidence="2">
    <location>
        <begin position="455"/>
        <end position="588"/>
    </location>
</feature>
<dbReference type="SMART" id="SM00267">
    <property type="entry name" value="GGDEF"/>
    <property type="match status" value="1"/>
</dbReference>
<dbReference type="PANTHER" id="PTHR44757">
    <property type="entry name" value="DIGUANYLATE CYCLASE DGCP"/>
    <property type="match status" value="1"/>
</dbReference>
<proteinExistence type="predicted"/>
<dbReference type="NCBIfam" id="TIGR00229">
    <property type="entry name" value="sensory_box"/>
    <property type="match status" value="1"/>
</dbReference>
<organism evidence="3 4">
    <name type="scientific">Pleionea litopenaei</name>
    <dbReference type="NCBI Taxonomy" id="3070815"/>
    <lineage>
        <taxon>Bacteria</taxon>
        <taxon>Pseudomonadati</taxon>
        <taxon>Pseudomonadota</taxon>
        <taxon>Gammaproteobacteria</taxon>
        <taxon>Oceanospirillales</taxon>
        <taxon>Pleioneaceae</taxon>
        <taxon>Pleionea</taxon>
    </lineage>
</organism>
<dbReference type="Gene3D" id="3.30.450.20">
    <property type="entry name" value="PAS domain"/>
    <property type="match status" value="1"/>
</dbReference>
<keyword evidence="1" id="KW-0175">Coiled coil</keyword>
<dbReference type="EC" id="2.7.7.65" evidence="3"/>
<dbReference type="EMBL" id="CP133548">
    <property type="protein sequence ID" value="WMS87374.1"/>
    <property type="molecule type" value="Genomic_DNA"/>
</dbReference>
<evidence type="ECO:0000313" key="3">
    <source>
        <dbReference type="EMBL" id="WMS87374.1"/>
    </source>
</evidence>